<evidence type="ECO:0000256" key="2">
    <source>
        <dbReference type="ARBA" id="ARBA00022679"/>
    </source>
</evidence>
<evidence type="ECO:0008006" key="9">
    <source>
        <dbReference type="Google" id="ProtNLM"/>
    </source>
</evidence>
<feature type="compositionally biased region" description="Low complexity" evidence="6">
    <location>
        <begin position="173"/>
        <end position="187"/>
    </location>
</feature>
<dbReference type="InterPro" id="IPR003742">
    <property type="entry name" value="RlmH-like"/>
</dbReference>
<dbReference type="GO" id="GO:0006364">
    <property type="term" value="P:rRNA processing"/>
    <property type="evidence" value="ECO:0007669"/>
    <property type="project" value="InterPro"/>
</dbReference>
<dbReference type="PANTHER" id="PTHR33603">
    <property type="entry name" value="METHYLTRANSFERASE"/>
    <property type="match status" value="1"/>
</dbReference>
<sequence length="572" mass="65369">MVLCVDPTYAQFLVALGSLKCKDEEDTEKDADEDTEEVNSDEEDEDMREEEDEQGQDMNSWDYVQRYVRSLELDKTVEVEVRLAHHKHLRNLNLRAATKVEDTISLENRYEILRKERELNEFYAAQYSMKTRIDKNRITVDTRNYEQHFIWPKSYAEQRAERRAKKNKREEQQGSTDAQDQDTASTTADEESMDELRRQAAILEAQVKVLRDKNRELDENCITLKDVAGGAHKEIEAAARLDACNSPKRRTLIPFHWNSSIGTWEIAYHRSNSLISVQEQECAQKILQETISDSVPTEMHILGSKKEAMEEWKDQENEMQLADLRPLLLDLGESASLKGDLCWVPWKAVESMPYGLLGGELAAERAAMSSALVTTYALFTLSPKLLELKLRGSVSTRKEIARPDSQTSDYGRLMERALPIRLIHVSKGQSMGAKVLTQEYAEKLSRYCGFDEVQIRPNPKNVSDANLQVEHEAERVMRLLKPRDWVIALDERGRTITSEQLADLIADAGDSGWLGLAFCIGGPYGHGADIIARANDKIKLSSLVLNHEIARVVLMEQLYRAWTILRGENYHH</sequence>
<dbReference type="InterPro" id="IPR029026">
    <property type="entry name" value="tRNA_m1G_MTases_N"/>
</dbReference>
<dbReference type="Proteomes" id="UP000265515">
    <property type="component" value="Unassembled WGS sequence"/>
</dbReference>
<dbReference type="Pfam" id="PF02590">
    <property type="entry name" value="SPOUT_MTase"/>
    <property type="match status" value="1"/>
</dbReference>
<feature type="region of interest" description="Disordered" evidence="6">
    <location>
        <begin position="23"/>
        <end position="57"/>
    </location>
</feature>
<dbReference type="Gramene" id="GBG75887">
    <property type="protein sequence ID" value="GBG75887"/>
    <property type="gene ID" value="CBR_g21129"/>
</dbReference>
<comment type="similarity">
    <text evidence="4">Belongs to the RNA methyltransferase RlmH family.</text>
</comment>
<dbReference type="Gene3D" id="3.40.1280.10">
    <property type="match status" value="1"/>
</dbReference>
<name>A0A388L0R1_CHABU</name>
<feature type="region of interest" description="Disordered" evidence="6">
    <location>
        <begin position="160"/>
        <end position="193"/>
    </location>
</feature>
<reference evidence="7 8" key="1">
    <citation type="journal article" date="2018" name="Cell">
        <title>The Chara Genome: Secondary Complexity and Implications for Plant Terrestrialization.</title>
        <authorList>
            <person name="Nishiyama T."/>
            <person name="Sakayama H."/>
            <person name="Vries J.D."/>
            <person name="Buschmann H."/>
            <person name="Saint-Marcoux D."/>
            <person name="Ullrich K.K."/>
            <person name="Haas F.B."/>
            <person name="Vanderstraeten L."/>
            <person name="Becker D."/>
            <person name="Lang D."/>
            <person name="Vosolsobe S."/>
            <person name="Rombauts S."/>
            <person name="Wilhelmsson P.K.I."/>
            <person name="Janitza P."/>
            <person name="Kern R."/>
            <person name="Heyl A."/>
            <person name="Rumpler F."/>
            <person name="Villalobos L.I.A.C."/>
            <person name="Clay J.M."/>
            <person name="Skokan R."/>
            <person name="Toyoda A."/>
            <person name="Suzuki Y."/>
            <person name="Kagoshima H."/>
            <person name="Schijlen E."/>
            <person name="Tajeshwar N."/>
            <person name="Catarino B."/>
            <person name="Hetherington A.J."/>
            <person name="Saltykova A."/>
            <person name="Bonnot C."/>
            <person name="Breuninger H."/>
            <person name="Symeonidi A."/>
            <person name="Radhakrishnan G.V."/>
            <person name="Van Nieuwerburgh F."/>
            <person name="Deforce D."/>
            <person name="Chang C."/>
            <person name="Karol K.G."/>
            <person name="Hedrich R."/>
            <person name="Ulvskov P."/>
            <person name="Glockner G."/>
            <person name="Delwiche C.F."/>
            <person name="Petrasek J."/>
            <person name="Van de Peer Y."/>
            <person name="Friml J."/>
            <person name="Beilby M."/>
            <person name="Dolan L."/>
            <person name="Kohara Y."/>
            <person name="Sugano S."/>
            <person name="Fujiyama A."/>
            <person name="Delaux P.-M."/>
            <person name="Quint M."/>
            <person name="TheiBen G."/>
            <person name="Hagemann M."/>
            <person name="Harholt J."/>
            <person name="Dunand C."/>
            <person name="Zachgo S."/>
            <person name="Langdale J."/>
            <person name="Maumus F."/>
            <person name="Straeten D.V.D."/>
            <person name="Gould S.B."/>
            <person name="Rensing S.A."/>
        </authorList>
    </citation>
    <scope>NUCLEOTIDE SEQUENCE [LARGE SCALE GENOMIC DNA]</scope>
    <source>
        <strain evidence="7 8">S276</strain>
    </source>
</reference>
<dbReference type="HAMAP" id="MF_00658">
    <property type="entry name" value="23SrRNA_methyltr_H"/>
    <property type="match status" value="1"/>
</dbReference>
<keyword evidence="2" id="KW-0808">Transferase</keyword>
<evidence type="ECO:0000313" key="7">
    <source>
        <dbReference type="EMBL" id="GBG75887.1"/>
    </source>
</evidence>
<dbReference type="OrthoDB" id="429744at2759"/>
<dbReference type="InterPro" id="IPR029028">
    <property type="entry name" value="Alpha/beta_knot_MTases"/>
</dbReference>
<evidence type="ECO:0000256" key="5">
    <source>
        <dbReference type="SAM" id="Coils"/>
    </source>
</evidence>
<keyword evidence="3" id="KW-0949">S-adenosyl-L-methionine</keyword>
<protein>
    <recommendedName>
        <fullName evidence="9">RNA methyltransferase</fullName>
    </recommendedName>
</protein>
<dbReference type="GO" id="GO:0008168">
    <property type="term" value="F:methyltransferase activity"/>
    <property type="evidence" value="ECO:0007669"/>
    <property type="project" value="UniProtKB-KW"/>
</dbReference>
<evidence type="ECO:0000256" key="6">
    <source>
        <dbReference type="SAM" id="MobiDB-lite"/>
    </source>
</evidence>
<evidence type="ECO:0000313" key="8">
    <source>
        <dbReference type="Proteomes" id="UP000265515"/>
    </source>
</evidence>
<dbReference type="SUPFAM" id="SSF75217">
    <property type="entry name" value="alpha/beta knot"/>
    <property type="match status" value="1"/>
</dbReference>
<proteinExistence type="inferred from homology"/>
<dbReference type="PANTHER" id="PTHR33603:SF1">
    <property type="entry name" value="RIBOSOMAL RNA LARGE SUBUNIT METHYLTRANSFERASE H"/>
    <property type="match status" value="1"/>
</dbReference>
<keyword evidence="5" id="KW-0175">Coiled coil</keyword>
<dbReference type="EMBL" id="BFEA01000233">
    <property type="protein sequence ID" value="GBG75887.1"/>
    <property type="molecule type" value="Genomic_DNA"/>
</dbReference>
<dbReference type="STRING" id="69332.A0A388L0R1"/>
<evidence type="ECO:0000256" key="3">
    <source>
        <dbReference type="ARBA" id="ARBA00022691"/>
    </source>
</evidence>
<feature type="coiled-coil region" evidence="5">
    <location>
        <begin position="193"/>
        <end position="220"/>
    </location>
</feature>
<organism evidence="7 8">
    <name type="scientific">Chara braunii</name>
    <name type="common">Braun's stonewort</name>
    <dbReference type="NCBI Taxonomy" id="69332"/>
    <lineage>
        <taxon>Eukaryota</taxon>
        <taxon>Viridiplantae</taxon>
        <taxon>Streptophyta</taxon>
        <taxon>Charophyceae</taxon>
        <taxon>Charales</taxon>
        <taxon>Characeae</taxon>
        <taxon>Chara</taxon>
    </lineage>
</organism>
<evidence type="ECO:0000256" key="4">
    <source>
        <dbReference type="ARBA" id="ARBA00038303"/>
    </source>
</evidence>
<accession>A0A388L0R1</accession>
<dbReference type="CDD" id="cd18081">
    <property type="entry name" value="RlmH-like"/>
    <property type="match status" value="1"/>
</dbReference>
<dbReference type="AlphaFoldDB" id="A0A388L0R1"/>
<dbReference type="GO" id="GO:0032259">
    <property type="term" value="P:methylation"/>
    <property type="evidence" value="ECO:0007669"/>
    <property type="project" value="UniProtKB-KW"/>
</dbReference>
<comment type="caution">
    <text evidence="7">The sequence shown here is derived from an EMBL/GenBank/DDBJ whole genome shotgun (WGS) entry which is preliminary data.</text>
</comment>
<evidence type="ECO:0000256" key="1">
    <source>
        <dbReference type="ARBA" id="ARBA00022603"/>
    </source>
</evidence>
<keyword evidence="1" id="KW-0489">Methyltransferase</keyword>
<gene>
    <name evidence="7" type="ORF">CBR_g21129</name>
</gene>
<keyword evidence="8" id="KW-1185">Reference proteome</keyword>
<feature type="compositionally biased region" description="Acidic residues" evidence="6">
    <location>
        <begin position="24"/>
        <end position="55"/>
    </location>
</feature>